<comment type="caution">
    <text evidence="1">The sequence shown here is derived from an EMBL/GenBank/DDBJ whole genome shotgun (WGS) entry which is preliminary data.</text>
</comment>
<dbReference type="EMBL" id="PKMF04000036">
    <property type="protein sequence ID" value="KAK7856496.1"/>
    <property type="molecule type" value="Genomic_DNA"/>
</dbReference>
<proteinExistence type="predicted"/>
<protein>
    <submittedName>
        <fullName evidence="1">Uncharacterized protein</fullName>
    </submittedName>
</protein>
<gene>
    <name evidence="1" type="ORF">CFP56_023104</name>
</gene>
<reference evidence="1 2" key="1">
    <citation type="journal article" date="2018" name="Sci. Data">
        <title>The draft genome sequence of cork oak.</title>
        <authorList>
            <person name="Ramos A.M."/>
            <person name="Usie A."/>
            <person name="Barbosa P."/>
            <person name="Barros P.M."/>
            <person name="Capote T."/>
            <person name="Chaves I."/>
            <person name="Simoes F."/>
            <person name="Abreu I."/>
            <person name="Carrasquinho I."/>
            <person name="Faro C."/>
            <person name="Guimaraes J.B."/>
            <person name="Mendonca D."/>
            <person name="Nobrega F."/>
            <person name="Rodrigues L."/>
            <person name="Saibo N.J.M."/>
            <person name="Varela M.C."/>
            <person name="Egas C."/>
            <person name="Matos J."/>
            <person name="Miguel C.M."/>
            <person name="Oliveira M.M."/>
            <person name="Ricardo C.P."/>
            <person name="Goncalves S."/>
        </authorList>
    </citation>
    <scope>NUCLEOTIDE SEQUENCE [LARGE SCALE GENOMIC DNA]</scope>
    <source>
        <strain evidence="2">cv. HL8</strain>
    </source>
</reference>
<keyword evidence="2" id="KW-1185">Reference proteome</keyword>
<evidence type="ECO:0000313" key="2">
    <source>
        <dbReference type="Proteomes" id="UP000237347"/>
    </source>
</evidence>
<sequence>MEVGCLTDDAWEITVSTELKRKMARPWQTSVLKDYHHALMDGPWFVGDQYLHVQAWEANFHPNVAEVTHTVVLQNKGDDSVTLAGFNRSEVALYEIEHIEGSIWQPRRTNSPRLPPHSSIHMQSPPPNDQALVMENLEQIWSRLYLENSNKENVSYVRIPVHPRVAMSWNQMTQTPNLPLRLEQPPQNQTRRMTLGHVQVWHSVHPYQAPVGHPVAQPVWQWNAQESSTSVESPERLPEAIFHFLDLSEINIALREEVPKLYIVPVTH</sequence>
<evidence type="ECO:0000313" key="1">
    <source>
        <dbReference type="EMBL" id="KAK7856496.1"/>
    </source>
</evidence>
<dbReference type="AlphaFoldDB" id="A0AAW0LZX9"/>
<accession>A0AAW0LZX9</accession>
<name>A0AAW0LZX9_QUESU</name>
<dbReference type="Proteomes" id="UP000237347">
    <property type="component" value="Unassembled WGS sequence"/>
</dbReference>
<organism evidence="1 2">
    <name type="scientific">Quercus suber</name>
    <name type="common">Cork oak</name>
    <dbReference type="NCBI Taxonomy" id="58331"/>
    <lineage>
        <taxon>Eukaryota</taxon>
        <taxon>Viridiplantae</taxon>
        <taxon>Streptophyta</taxon>
        <taxon>Embryophyta</taxon>
        <taxon>Tracheophyta</taxon>
        <taxon>Spermatophyta</taxon>
        <taxon>Magnoliopsida</taxon>
        <taxon>eudicotyledons</taxon>
        <taxon>Gunneridae</taxon>
        <taxon>Pentapetalae</taxon>
        <taxon>rosids</taxon>
        <taxon>fabids</taxon>
        <taxon>Fagales</taxon>
        <taxon>Fagaceae</taxon>
        <taxon>Quercus</taxon>
    </lineage>
</organism>